<dbReference type="GO" id="GO:0000287">
    <property type="term" value="F:magnesium ion binding"/>
    <property type="evidence" value="ECO:0007669"/>
    <property type="project" value="UniProtKB-ARBA"/>
</dbReference>
<evidence type="ECO:0000256" key="5">
    <source>
        <dbReference type="SAM" id="MobiDB-lite"/>
    </source>
</evidence>
<accession>A0A7Y9DVX9</accession>
<evidence type="ECO:0000256" key="2">
    <source>
        <dbReference type="ARBA" id="ARBA00008031"/>
    </source>
</evidence>
<dbReference type="Gene3D" id="3.20.20.120">
    <property type="entry name" value="Enolase-like C-terminal domain"/>
    <property type="match status" value="1"/>
</dbReference>
<dbReference type="Gene3D" id="3.30.390.10">
    <property type="entry name" value="Enolase-like, N-terminal domain"/>
    <property type="match status" value="1"/>
</dbReference>
<name>A0A7Y9DVX9_9PSEU</name>
<evidence type="ECO:0000259" key="6">
    <source>
        <dbReference type="SMART" id="SM00922"/>
    </source>
</evidence>
<dbReference type="InterPro" id="IPR013341">
    <property type="entry name" value="Mandelate_racemase_N_dom"/>
</dbReference>
<dbReference type="SFLD" id="SFLDS00001">
    <property type="entry name" value="Enolase"/>
    <property type="match status" value="1"/>
</dbReference>
<dbReference type="InterPro" id="IPR013342">
    <property type="entry name" value="Mandelate_racemase_C"/>
</dbReference>
<dbReference type="RefSeq" id="WP_179794169.1">
    <property type="nucleotide sequence ID" value="NZ_BAABHP010000021.1"/>
</dbReference>
<comment type="caution">
    <text evidence="7">The sequence shown here is derived from an EMBL/GenBank/DDBJ whole genome shotgun (WGS) entry which is preliminary data.</text>
</comment>
<dbReference type="SFLD" id="SFLDF00556">
    <property type="entry name" value="4R-hydroxyproline_betaine_2-ep"/>
    <property type="match status" value="1"/>
</dbReference>
<keyword evidence="8" id="KW-1185">Reference proteome</keyword>
<gene>
    <name evidence="7" type="ORF">BJ983_002602</name>
</gene>
<evidence type="ECO:0000313" key="8">
    <source>
        <dbReference type="Proteomes" id="UP000535890"/>
    </source>
</evidence>
<dbReference type="FunFam" id="3.30.390.10:FF:000009">
    <property type="entry name" value="Hydrophobic dipeptide epimerase"/>
    <property type="match status" value="1"/>
</dbReference>
<dbReference type="SUPFAM" id="SSF51604">
    <property type="entry name" value="Enolase C-terminal domain-like"/>
    <property type="match status" value="1"/>
</dbReference>
<dbReference type="SFLD" id="SFLDG00180">
    <property type="entry name" value="muconate_cycloisomerase"/>
    <property type="match status" value="1"/>
</dbReference>
<evidence type="ECO:0000313" key="7">
    <source>
        <dbReference type="EMBL" id="NYD36500.1"/>
    </source>
</evidence>
<evidence type="ECO:0000256" key="3">
    <source>
        <dbReference type="ARBA" id="ARBA00022723"/>
    </source>
</evidence>
<dbReference type="GO" id="GO:0006518">
    <property type="term" value="P:peptide metabolic process"/>
    <property type="evidence" value="ECO:0007669"/>
    <property type="project" value="UniProtKB-ARBA"/>
</dbReference>
<dbReference type="PANTHER" id="PTHR48080">
    <property type="entry name" value="D-GALACTONATE DEHYDRATASE-RELATED"/>
    <property type="match status" value="1"/>
</dbReference>
<reference evidence="7 8" key="1">
    <citation type="submission" date="2020-07" db="EMBL/GenBank/DDBJ databases">
        <title>Sequencing the genomes of 1000 actinobacteria strains.</title>
        <authorList>
            <person name="Klenk H.-P."/>
        </authorList>
    </citation>
    <scope>NUCLEOTIDE SEQUENCE [LARGE SCALE GENOMIC DNA]</scope>
    <source>
        <strain evidence="7 8">DSM 45772</strain>
    </source>
</reference>
<dbReference type="InterPro" id="IPR034622">
    <property type="entry name" value="4R-hPro_betaine_2-epimerase"/>
</dbReference>
<dbReference type="EMBL" id="JACCBN010000001">
    <property type="protein sequence ID" value="NYD36500.1"/>
    <property type="molecule type" value="Genomic_DNA"/>
</dbReference>
<comment type="cofactor">
    <cofactor evidence="1">
        <name>Mg(2+)</name>
        <dbReference type="ChEBI" id="CHEBI:18420"/>
    </cofactor>
</comment>
<dbReference type="Proteomes" id="UP000535890">
    <property type="component" value="Unassembled WGS sequence"/>
</dbReference>
<dbReference type="InterPro" id="IPR034593">
    <property type="entry name" value="DgoD-like"/>
</dbReference>
<dbReference type="AlphaFoldDB" id="A0A7Y9DVX9"/>
<protein>
    <submittedName>
        <fullName evidence="7">L-alanine-DL-glutamate epimerase-like enolase superfamily enzyme</fullName>
    </submittedName>
</protein>
<evidence type="ECO:0000256" key="1">
    <source>
        <dbReference type="ARBA" id="ARBA00001946"/>
    </source>
</evidence>
<comment type="similarity">
    <text evidence="2">Belongs to the mandelate racemase/muconate lactonizing enzyme family.</text>
</comment>
<organism evidence="7 8">
    <name type="scientific">Actinomycetospora corticicola</name>
    <dbReference type="NCBI Taxonomy" id="663602"/>
    <lineage>
        <taxon>Bacteria</taxon>
        <taxon>Bacillati</taxon>
        <taxon>Actinomycetota</taxon>
        <taxon>Actinomycetes</taxon>
        <taxon>Pseudonocardiales</taxon>
        <taxon>Pseudonocardiaceae</taxon>
        <taxon>Actinomycetospora</taxon>
    </lineage>
</organism>
<evidence type="ECO:0000256" key="4">
    <source>
        <dbReference type="ARBA" id="ARBA00022842"/>
    </source>
</evidence>
<dbReference type="GO" id="GO:0006579">
    <property type="term" value="P:amino-acid betaine catabolic process"/>
    <property type="evidence" value="ECO:0007669"/>
    <property type="project" value="InterPro"/>
</dbReference>
<sequence length="368" mass="39107">MKIERIHVHQALLPVVGEPYRMSHTTVHELDSTLVEVVTADGRHGWGETCPLGPVYQPHHALGARAALEQIAPGLVGTEIDSPRRLAQRMDELLAGHGYAKAALDAAVLDLLGQELGVPVSTLLGGALVDRVPSYYSVIVGTPEDSARSAAAAVAAGYPRVQVKIGGRDLEQDVETVHRVWEAVGYRARLAVDANRAMTAAHALQFDRLTADVPFVLEQPCNTLGEMALLRGRLTHPVALDENTEDVDTVLRAVTEGLADAFSFKVTRLGGPTRAAQARDLCALRSVPHTVDDAWGGSVVAAACLHLAATVEPHLLEGVWIAQDYIEGHHDPQRPVVVQDGHLAVPQGPGLGVTPDPASLTPLATYGG</sequence>
<dbReference type="Pfam" id="PF13378">
    <property type="entry name" value="MR_MLE_C"/>
    <property type="match status" value="1"/>
</dbReference>
<dbReference type="SUPFAM" id="SSF54826">
    <property type="entry name" value="Enolase N-terminal domain-like"/>
    <property type="match status" value="1"/>
</dbReference>
<dbReference type="SMART" id="SM00922">
    <property type="entry name" value="MR_MLE"/>
    <property type="match status" value="1"/>
</dbReference>
<dbReference type="InterPro" id="IPR029065">
    <property type="entry name" value="Enolase_C-like"/>
</dbReference>
<feature type="domain" description="Mandelate racemase/muconate lactonizing enzyme C-terminal" evidence="6">
    <location>
        <begin position="143"/>
        <end position="237"/>
    </location>
</feature>
<dbReference type="InterPro" id="IPR036849">
    <property type="entry name" value="Enolase-like_C_sf"/>
</dbReference>
<dbReference type="GO" id="GO:0016855">
    <property type="term" value="F:racemase and epimerase activity, acting on amino acids and derivatives"/>
    <property type="evidence" value="ECO:0007669"/>
    <property type="project" value="InterPro"/>
</dbReference>
<keyword evidence="3" id="KW-0479">Metal-binding</keyword>
<feature type="region of interest" description="Disordered" evidence="5">
    <location>
        <begin position="347"/>
        <end position="368"/>
    </location>
</feature>
<dbReference type="Pfam" id="PF02746">
    <property type="entry name" value="MR_MLE_N"/>
    <property type="match status" value="1"/>
</dbReference>
<keyword evidence="4" id="KW-0460">Magnesium</keyword>
<dbReference type="InterPro" id="IPR029017">
    <property type="entry name" value="Enolase-like_N"/>
</dbReference>
<proteinExistence type="inferred from homology"/>